<evidence type="ECO:0000313" key="5">
    <source>
        <dbReference type="Proteomes" id="UP000594454"/>
    </source>
</evidence>
<accession>A0A7R8UNN7</accession>
<dbReference type="AlphaFoldDB" id="A0A7R8UNN7"/>
<dbReference type="InParanoid" id="A0A7R8UNN7"/>
<evidence type="ECO:0000313" key="4">
    <source>
        <dbReference type="EMBL" id="CAD7084186.1"/>
    </source>
</evidence>
<dbReference type="PANTHER" id="PTHR31927:SF13">
    <property type="entry name" value="TWEEDLEBETA"/>
    <property type="match status" value="1"/>
</dbReference>
<gene>
    <name evidence="4" type="ORF">HERILL_LOCUS7097</name>
</gene>
<dbReference type="OrthoDB" id="8030796at2759"/>
<dbReference type="SMART" id="SM00690">
    <property type="entry name" value="DM5"/>
    <property type="match status" value="1"/>
</dbReference>
<keyword evidence="2" id="KW-0732">Signal</keyword>
<feature type="chain" id="PRO_5030941838" description="DUF243 domain-containing protein" evidence="2">
    <location>
        <begin position="16"/>
        <end position="444"/>
    </location>
</feature>
<evidence type="ECO:0000256" key="1">
    <source>
        <dbReference type="SAM" id="MobiDB-lite"/>
    </source>
</evidence>
<dbReference type="EMBL" id="LR899011">
    <property type="protein sequence ID" value="CAD7084186.1"/>
    <property type="molecule type" value="Genomic_DNA"/>
</dbReference>
<feature type="region of interest" description="Disordered" evidence="1">
    <location>
        <begin position="416"/>
        <end position="444"/>
    </location>
</feature>
<feature type="domain" description="DUF243" evidence="3">
    <location>
        <begin position="235"/>
        <end position="337"/>
    </location>
</feature>
<dbReference type="InterPro" id="IPR004145">
    <property type="entry name" value="DUF243"/>
</dbReference>
<reference evidence="4 5" key="1">
    <citation type="submission" date="2020-11" db="EMBL/GenBank/DDBJ databases">
        <authorList>
            <person name="Wallbank WR R."/>
            <person name="Pardo Diaz C."/>
            <person name="Kozak K."/>
            <person name="Martin S."/>
            <person name="Jiggins C."/>
            <person name="Moest M."/>
            <person name="Warren A I."/>
            <person name="Generalovic N T."/>
            <person name="Byers J.R.P. K."/>
            <person name="Montejo-Kovacevich G."/>
            <person name="Yen C E."/>
        </authorList>
    </citation>
    <scope>NUCLEOTIDE SEQUENCE [LARGE SCALE GENOMIC DNA]</scope>
</reference>
<sequence length="444" mass="42635">MRIFVIAVCVALATARPEAGGGYRYSSPLLPISGAGPGLAAGPCCQQLSQIKGGLHGGGLVGGPGAGGFASGGGFGHGLRHGSAPAPALIATPTPVTFTAPAPGIGYSHGSSGFSSFSGHGAGGSIGIGGGLGHGAGLGLGHGIGGGIGPGIGSGVGPGIGGGIGQGVAGGFGHGSGVGIGSGGFVPSAGGPGIGGGAGGFVGGAGFSGGSFSSSGVETSASIGAASIPDNSGSTLIQKHIYVHVPPPDPEEQVHASKITQFAQPRKHYKIIFIKAPTVQAPSAAQIAAANALTEEKTLVYVLVKKPEEPSVEQLQTLQSTVHHHKPEVYFIKYKAKTQPQGPGLGLIDNFGAGGSSIAHGASLAQASAASFASGSASLVQEGGASFSSGPGVALTTNIGAEHNIAIATPSPTPYAPAGNPLIEPRAPGKIIPADTYGPPPDAV</sequence>
<protein>
    <recommendedName>
        <fullName evidence="3">DUF243 domain-containing protein</fullName>
    </recommendedName>
</protein>
<organism evidence="4 5">
    <name type="scientific">Hermetia illucens</name>
    <name type="common">Black soldier fly</name>
    <dbReference type="NCBI Taxonomy" id="343691"/>
    <lineage>
        <taxon>Eukaryota</taxon>
        <taxon>Metazoa</taxon>
        <taxon>Ecdysozoa</taxon>
        <taxon>Arthropoda</taxon>
        <taxon>Hexapoda</taxon>
        <taxon>Insecta</taxon>
        <taxon>Pterygota</taxon>
        <taxon>Neoptera</taxon>
        <taxon>Endopterygota</taxon>
        <taxon>Diptera</taxon>
        <taxon>Brachycera</taxon>
        <taxon>Stratiomyomorpha</taxon>
        <taxon>Stratiomyidae</taxon>
        <taxon>Hermetiinae</taxon>
        <taxon>Hermetia</taxon>
    </lineage>
</organism>
<dbReference type="GO" id="GO:0062129">
    <property type="term" value="C:chitin-based extracellular matrix"/>
    <property type="evidence" value="ECO:0007669"/>
    <property type="project" value="TreeGrafter"/>
</dbReference>
<dbReference type="Pfam" id="PF03103">
    <property type="entry name" value="DUF243"/>
    <property type="match status" value="1"/>
</dbReference>
<feature type="signal peptide" evidence="2">
    <location>
        <begin position="1"/>
        <end position="15"/>
    </location>
</feature>
<dbReference type="GO" id="GO:0040003">
    <property type="term" value="P:chitin-based cuticle development"/>
    <property type="evidence" value="ECO:0007669"/>
    <property type="project" value="TreeGrafter"/>
</dbReference>
<keyword evidence="5" id="KW-1185">Reference proteome</keyword>
<evidence type="ECO:0000256" key="2">
    <source>
        <dbReference type="SAM" id="SignalP"/>
    </source>
</evidence>
<dbReference type="Proteomes" id="UP000594454">
    <property type="component" value="Chromosome 3"/>
</dbReference>
<proteinExistence type="predicted"/>
<name>A0A7R8UNN7_HERIL</name>
<dbReference type="GO" id="GO:0008010">
    <property type="term" value="F:structural constituent of chitin-based larval cuticle"/>
    <property type="evidence" value="ECO:0007669"/>
    <property type="project" value="TreeGrafter"/>
</dbReference>
<evidence type="ECO:0000259" key="3">
    <source>
        <dbReference type="SMART" id="SM00690"/>
    </source>
</evidence>
<dbReference type="PANTHER" id="PTHR31927">
    <property type="entry name" value="FI07246P-RELATED-RELATED"/>
    <property type="match status" value="1"/>
</dbReference>